<dbReference type="KEGG" id="msyr:CXP39_03450"/>
<feature type="transmembrane region" description="Helical" evidence="6">
    <location>
        <begin position="298"/>
        <end position="322"/>
    </location>
</feature>
<dbReference type="Proteomes" id="UP000233419">
    <property type="component" value="Chromosome"/>
</dbReference>
<name>A0A2K9BS44_9MOLU</name>
<sequence>MNFRQFSWSTKKKTNEFLTSNEFKQKGKSIKGSLLSILAGLMVAAIIVMVQNVNPFEYFYQLFKVAFNGLYVEQTMNWFAVYMIAGIGIAVGFKSGVFNIGMAGQMLAASSISTIVFWSVVGTNTAATPIMVFVTFIICLVVASFLAAIAGALKAYFNIHEVVSTIMLNWIVWYLFKFVFSIFKQYADDSVPSTSKMMPTDIFTINGSNILIPLLISGGCILIVAILFAKTTFGFKLKAVGSSQSASKYAGINVKTKIIQAMTISGAFAGVAAFINMYTISPNTSFTVDNLPTIGYEAIAVSLVAFNNPFGIIFVGGLWGVIQSAGPLTSGLFGMPTQISGLIFGVIIYFAAISIIFMNFAPTLWVRMKYYTMKSKTRKITLNGYNAQQAKYRHWIAFPKKSPEYAKTIEAMKHEEIKLYSQDFKETCRMEIHRIENQINLFKKGVLEKEITSGLRGLKYRKHTEMNKINSNSLEGYTDIKLDYLSFKDSLIERAKNYVAFEKTQIRNVKKIRNQQITAAKVWKQGAIGELSLEYAYINGKVQIKGDQAKELGQIKDKIVSLRTDLKLQIDLIKLNDSLSETDKSNQIIEVKSHSEVQIKNLKASRQEVKNKAMEQIAHLKREHLDKVAVLKEEQTQIIAIEKEFEQKIVQANAQFERQTKALHKSVLEHQAKYDLAKSEQDLKAAIDLLEELKLKTENKLIDIKSSEVSEISELSKIEESFDDLINLAEQQYLELVKIFGEKVFASYDNNQYVMKKVKIALEIQKIKMKVAIEKIMKVDKILISINNDINNNILKEAKLNLLDYKSDYKSRLAELKQAMSLTSKADIIKLEKEKAAKLTENKGNNESKADIIRIKKTYRNKIKEIKQKQNAGQETFDRYLKLEKDYNQKVENYIKTISAKFMPNIKEVQ</sequence>
<dbReference type="AlphaFoldDB" id="A0A2K9BS44"/>
<evidence type="ECO:0000256" key="5">
    <source>
        <dbReference type="ARBA" id="ARBA00023136"/>
    </source>
</evidence>
<reference evidence="7 8" key="1">
    <citation type="submission" date="2017-12" db="EMBL/GenBank/DDBJ databases">
        <title>Mesoplasma syrphidae YJS, Complete Genome.</title>
        <authorList>
            <person name="Knight T.F."/>
            <person name="Citino T."/>
            <person name="Rubinstein R."/>
            <person name="Neuschaefer Z."/>
        </authorList>
    </citation>
    <scope>NUCLEOTIDE SEQUENCE [LARGE SCALE GENOMIC DNA]</scope>
    <source>
        <strain evidence="7 8">YJS</strain>
    </source>
</reference>
<feature type="transmembrane region" description="Helical" evidence="6">
    <location>
        <begin position="76"/>
        <end position="93"/>
    </location>
</feature>
<dbReference type="GO" id="GO:0022857">
    <property type="term" value="F:transmembrane transporter activity"/>
    <property type="evidence" value="ECO:0007669"/>
    <property type="project" value="InterPro"/>
</dbReference>
<dbReference type="GO" id="GO:0005886">
    <property type="term" value="C:plasma membrane"/>
    <property type="evidence" value="ECO:0007669"/>
    <property type="project" value="UniProtKB-SubCell"/>
</dbReference>
<evidence type="ECO:0000256" key="1">
    <source>
        <dbReference type="ARBA" id="ARBA00004651"/>
    </source>
</evidence>
<feature type="transmembrane region" description="Helical" evidence="6">
    <location>
        <begin position="34"/>
        <end position="56"/>
    </location>
</feature>
<protein>
    <submittedName>
        <fullName evidence="7">ABC transporter permease</fullName>
    </submittedName>
</protein>
<dbReference type="PANTHER" id="PTHR47089:SF1">
    <property type="entry name" value="GUANOSINE ABC TRANSPORTER PERMEASE PROTEIN NUPP"/>
    <property type="match status" value="1"/>
</dbReference>
<dbReference type="PANTHER" id="PTHR47089">
    <property type="entry name" value="ABC TRANSPORTER, PERMEASE PROTEIN"/>
    <property type="match status" value="1"/>
</dbReference>
<evidence type="ECO:0000313" key="7">
    <source>
        <dbReference type="EMBL" id="AUF83822.1"/>
    </source>
</evidence>
<keyword evidence="2" id="KW-1003">Cell membrane</keyword>
<dbReference type="RefSeq" id="WP_027048210.1">
    <property type="nucleotide sequence ID" value="NZ_CP025257.1"/>
</dbReference>
<evidence type="ECO:0000256" key="4">
    <source>
        <dbReference type="ARBA" id="ARBA00022989"/>
    </source>
</evidence>
<dbReference type="OrthoDB" id="45037at2"/>
<comment type="subcellular location">
    <subcellularLocation>
        <location evidence="1">Cell membrane</location>
        <topology evidence="1">Multi-pass membrane protein</topology>
    </subcellularLocation>
</comment>
<evidence type="ECO:0000256" key="2">
    <source>
        <dbReference type="ARBA" id="ARBA00022475"/>
    </source>
</evidence>
<evidence type="ECO:0000256" key="6">
    <source>
        <dbReference type="SAM" id="Phobius"/>
    </source>
</evidence>
<feature type="transmembrane region" description="Helical" evidence="6">
    <location>
        <begin position="342"/>
        <end position="365"/>
    </location>
</feature>
<proteinExistence type="predicted"/>
<feature type="transmembrane region" description="Helical" evidence="6">
    <location>
        <begin position="162"/>
        <end position="183"/>
    </location>
</feature>
<keyword evidence="8" id="KW-1185">Reference proteome</keyword>
<organism evidence="7 8">
    <name type="scientific">Mesoplasma syrphidae</name>
    <dbReference type="NCBI Taxonomy" id="225999"/>
    <lineage>
        <taxon>Bacteria</taxon>
        <taxon>Bacillati</taxon>
        <taxon>Mycoplasmatota</taxon>
        <taxon>Mollicutes</taxon>
        <taxon>Entomoplasmatales</taxon>
        <taxon>Entomoplasmataceae</taxon>
        <taxon>Mesoplasma</taxon>
    </lineage>
</organism>
<feature type="transmembrane region" description="Helical" evidence="6">
    <location>
        <begin position="100"/>
        <end position="121"/>
    </location>
</feature>
<evidence type="ECO:0000313" key="8">
    <source>
        <dbReference type="Proteomes" id="UP000233419"/>
    </source>
</evidence>
<feature type="transmembrane region" description="Helical" evidence="6">
    <location>
        <begin position="127"/>
        <end position="150"/>
    </location>
</feature>
<dbReference type="CDD" id="cd06580">
    <property type="entry name" value="TM_PBP1_transp_TpRbsC_like"/>
    <property type="match status" value="1"/>
</dbReference>
<dbReference type="InterPro" id="IPR001851">
    <property type="entry name" value="ABC_transp_permease"/>
</dbReference>
<keyword evidence="5 6" id="KW-0472">Membrane</keyword>
<accession>A0A2K9BS44</accession>
<keyword evidence="3 6" id="KW-0812">Transmembrane</keyword>
<gene>
    <name evidence="7" type="ORF">CXP39_03450</name>
</gene>
<dbReference type="EMBL" id="CP025257">
    <property type="protein sequence ID" value="AUF83822.1"/>
    <property type="molecule type" value="Genomic_DNA"/>
</dbReference>
<feature type="transmembrane region" description="Helical" evidence="6">
    <location>
        <begin position="258"/>
        <end position="278"/>
    </location>
</feature>
<keyword evidence="4 6" id="KW-1133">Transmembrane helix</keyword>
<evidence type="ECO:0000256" key="3">
    <source>
        <dbReference type="ARBA" id="ARBA00022692"/>
    </source>
</evidence>
<dbReference type="Pfam" id="PF02653">
    <property type="entry name" value="BPD_transp_2"/>
    <property type="match status" value="1"/>
</dbReference>
<feature type="transmembrane region" description="Helical" evidence="6">
    <location>
        <begin position="203"/>
        <end position="228"/>
    </location>
</feature>